<keyword evidence="3" id="KW-0804">Transcription</keyword>
<name>A0A3D6B0Z2_9BACE</name>
<dbReference type="Gene3D" id="2.60.40.10">
    <property type="entry name" value="Immunoglobulins"/>
    <property type="match status" value="1"/>
</dbReference>
<dbReference type="Pfam" id="PF07495">
    <property type="entry name" value="Y_Y_Y"/>
    <property type="match status" value="1"/>
</dbReference>
<proteinExistence type="predicted"/>
<dbReference type="PANTHER" id="PTHR43547:SF2">
    <property type="entry name" value="HYBRID SIGNAL TRANSDUCTION HISTIDINE KINASE C"/>
    <property type="match status" value="1"/>
</dbReference>
<dbReference type="Proteomes" id="UP000448877">
    <property type="component" value="Unassembled WGS sequence"/>
</dbReference>
<protein>
    <submittedName>
        <fullName evidence="6">Helix-turn-helix domain-containing protein</fullName>
    </submittedName>
</protein>
<dbReference type="InterPro" id="IPR013783">
    <property type="entry name" value="Ig-like_fold"/>
</dbReference>
<accession>A0A3D6B0Z2</accession>
<dbReference type="SMART" id="SM00342">
    <property type="entry name" value="HTH_ARAC"/>
    <property type="match status" value="1"/>
</dbReference>
<dbReference type="InterPro" id="IPR018060">
    <property type="entry name" value="HTH_AraC"/>
</dbReference>
<keyword evidence="4" id="KW-0472">Membrane</keyword>
<dbReference type="Pfam" id="PF12833">
    <property type="entry name" value="HTH_18"/>
    <property type="match status" value="1"/>
</dbReference>
<sequence length="930" mass="106449">MRDRIINYILLLMFCIPVYSQSYIFRGVSGTEGLSDLVISTLYKDSCGYVWMGTATSVERFDGVHLKHYPIYASSERWKWVNAIIETSGNQLWVGTDGGFWQIGQDRVDRIAPDVIRNGVRSIVKDDKDTLYIGSETGLHIYKDGKIETVLLENNSFSSANFIVGLHLEGERLWLITRNGLYSMNLKDRKPVHYANNLTEKEALFSYRNITRIDSTLYLGTMEHGILSFDIRTHEFRHYVDVGCNIIRSLSCDGKDVLYVGTDGNGVHFISTKQNKIIRSFDYNPENGKGLRSNSVYSLLVDRDGLIWVGLCQLGLDYTVYQSGLFSIYSTPYFTSKDIPVRTIFIGKEEKLIGSRNGLFYIDERNGHAIKYSSPQLRSSIISCSYALQGKVYIGTYGGGMYVFDRETKKIDDFEPGRPMPFVNGHIFCITADKDHNLWIGTSNGVYRYKDGKLSKHFSSDNSHLPEGNIYVIYFDSTLKGWICTENGICIWDPLSDSMKTGVFPEGFVDKEKICGMYEDSDHQLYFLPYKGDIFISDVSMSRFRKMQANTPLEGKDAMFMIEDKEGWLWIATNNGLYRYDKKDTFIPYSFADGIPGPVFLACNPVIDESGVIWFGNARGLIGLSVDWKNEENKLDYKTVISAVHVNGQEVPGAGLTVKDGVRELSLDASQNNVTIYFSGFTFTDPAYMAYEYQMEGVDKDWRVLTGKSEVTYYDLSSGNYLFKVRRMGNPKSETCLRIHMQISVNWYGYGITLAVIILAALSAYYLWKRKLHNKETARFLRVPEELRLSGKGMEDADLSMEEKYKTSNFSEEECKRLTEKLKKVMREEKPYTNPELKIADLASIIGVPSYTLSYLFNQYLKRNYYDYINDYRIAEFKSLVSKGEHTRYTLNALMELCGFSSRTSFFRYFKKVNGITPSEYIKSLEDTQK</sequence>
<evidence type="ECO:0000256" key="2">
    <source>
        <dbReference type="ARBA" id="ARBA00023015"/>
    </source>
</evidence>
<dbReference type="InterPro" id="IPR011110">
    <property type="entry name" value="Reg_prop"/>
</dbReference>
<dbReference type="SUPFAM" id="SSF46689">
    <property type="entry name" value="Homeodomain-like"/>
    <property type="match status" value="1"/>
</dbReference>
<reference evidence="6 7" key="1">
    <citation type="journal article" date="2019" name="Nat. Med.">
        <title>A library of human gut bacterial isolates paired with longitudinal multiomics data enables mechanistic microbiome research.</title>
        <authorList>
            <person name="Poyet M."/>
            <person name="Groussin M."/>
            <person name="Gibbons S.M."/>
            <person name="Avila-Pacheco J."/>
            <person name="Jiang X."/>
            <person name="Kearney S.M."/>
            <person name="Perrotta A.R."/>
            <person name="Berdy B."/>
            <person name="Zhao S."/>
            <person name="Lieberman T.D."/>
            <person name="Swanson P.K."/>
            <person name="Smith M."/>
            <person name="Roesemann S."/>
            <person name="Alexander J.E."/>
            <person name="Rich S.A."/>
            <person name="Livny J."/>
            <person name="Vlamakis H."/>
            <person name="Clish C."/>
            <person name="Bullock K."/>
            <person name="Deik A."/>
            <person name="Scott J."/>
            <person name="Pierce K.A."/>
            <person name="Xavier R.J."/>
            <person name="Alm E.J."/>
        </authorList>
    </citation>
    <scope>NUCLEOTIDE SEQUENCE [LARGE SCALE GENOMIC DNA]</scope>
    <source>
        <strain evidence="6 7">BIOML-A6</strain>
    </source>
</reference>
<evidence type="ECO:0000313" key="6">
    <source>
        <dbReference type="EMBL" id="KAA5413632.1"/>
    </source>
</evidence>
<dbReference type="EMBL" id="VVYV01000049">
    <property type="protein sequence ID" value="KAA5413632.1"/>
    <property type="molecule type" value="Genomic_DNA"/>
</dbReference>
<keyword evidence="4" id="KW-1133">Transmembrane helix</keyword>
<evidence type="ECO:0000259" key="5">
    <source>
        <dbReference type="PROSITE" id="PS01124"/>
    </source>
</evidence>
<evidence type="ECO:0000313" key="7">
    <source>
        <dbReference type="Proteomes" id="UP000448877"/>
    </source>
</evidence>
<dbReference type="PANTHER" id="PTHR43547">
    <property type="entry name" value="TWO-COMPONENT HISTIDINE KINASE"/>
    <property type="match status" value="1"/>
</dbReference>
<dbReference type="Gene3D" id="2.130.10.10">
    <property type="entry name" value="YVTN repeat-like/Quinoprotein amine dehydrogenase"/>
    <property type="match status" value="3"/>
</dbReference>
<comment type="caution">
    <text evidence="6">The sequence shown here is derived from an EMBL/GenBank/DDBJ whole genome shotgun (WGS) entry which is preliminary data.</text>
</comment>
<gene>
    <name evidence="6" type="ORF">F2Y81_22395</name>
</gene>
<dbReference type="Pfam" id="PF07494">
    <property type="entry name" value="Reg_prop"/>
    <property type="match status" value="3"/>
</dbReference>
<feature type="transmembrane region" description="Helical" evidence="4">
    <location>
        <begin position="747"/>
        <end position="768"/>
    </location>
</feature>
<dbReference type="SUPFAM" id="SSF63829">
    <property type="entry name" value="Calcium-dependent phosphotriesterase"/>
    <property type="match status" value="2"/>
</dbReference>
<dbReference type="RefSeq" id="WP_034754998.1">
    <property type="nucleotide sequence ID" value="NZ_JAJCMC020000001.1"/>
</dbReference>
<evidence type="ECO:0000256" key="1">
    <source>
        <dbReference type="ARBA" id="ARBA00022553"/>
    </source>
</evidence>
<keyword evidence="1" id="KW-0597">Phosphoprotein</keyword>
<dbReference type="Gene3D" id="1.10.10.60">
    <property type="entry name" value="Homeodomain-like"/>
    <property type="match status" value="2"/>
</dbReference>
<dbReference type="PROSITE" id="PS01124">
    <property type="entry name" value="HTH_ARAC_FAMILY_2"/>
    <property type="match status" value="1"/>
</dbReference>
<organism evidence="6 7">
    <name type="scientific">Bacteroides cellulosilyticus</name>
    <dbReference type="NCBI Taxonomy" id="246787"/>
    <lineage>
        <taxon>Bacteria</taxon>
        <taxon>Pseudomonadati</taxon>
        <taxon>Bacteroidota</taxon>
        <taxon>Bacteroidia</taxon>
        <taxon>Bacteroidales</taxon>
        <taxon>Bacteroidaceae</taxon>
        <taxon>Bacteroides</taxon>
    </lineage>
</organism>
<dbReference type="GO" id="GO:0000155">
    <property type="term" value="F:phosphorelay sensor kinase activity"/>
    <property type="evidence" value="ECO:0007669"/>
    <property type="project" value="TreeGrafter"/>
</dbReference>
<dbReference type="InterPro" id="IPR009057">
    <property type="entry name" value="Homeodomain-like_sf"/>
</dbReference>
<dbReference type="InterPro" id="IPR011041">
    <property type="entry name" value="Quinoprot_gluc/sorb_DH_b-prop"/>
</dbReference>
<dbReference type="GO" id="GO:0003700">
    <property type="term" value="F:DNA-binding transcription factor activity"/>
    <property type="evidence" value="ECO:0007669"/>
    <property type="project" value="InterPro"/>
</dbReference>
<dbReference type="GO" id="GO:0043565">
    <property type="term" value="F:sequence-specific DNA binding"/>
    <property type="evidence" value="ECO:0007669"/>
    <property type="project" value="InterPro"/>
</dbReference>
<evidence type="ECO:0000256" key="3">
    <source>
        <dbReference type="ARBA" id="ARBA00023163"/>
    </source>
</evidence>
<dbReference type="InterPro" id="IPR011123">
    <property type="entry name" value="Y_Y_Y"/>
</dbReference>
<evidence type="ECO:0000256" key="4">
    <source>
        <dbReference type="SAM" id="Phobius"/>
    </source>
</evidence>
<dbReference type="InterPro" id="IPR015943">
    <property type="entry name" value="WD40/YVTN_repeat-like_dom_sf"/>
</dbReference>
<dbReference type="SUPFAM" id="SSF50952">
    <property type="entry name" value="Soluble quinoprotein glucose dehydrogenase"/>
    <property type="match status" value="1"/>
</dbReference>
<keyword evidence="4" id="KW-0812">Transmembrane</keyword>
<feature type="domain" description="HTH araC/xylS-type" evidence="5">
    <location>
        <begin position="816"/>
        <end position="924"/>
    </location>
</feature>
<keyword evidence="2" id="KW-0805">Transcription regulation</keyword>
<dbReference type="AlphaFoldDB" id="A0A3D6B0Z2"/>